<dbReference type="Proteomes" id="UP001153365">
    <property type="component" value="Unassembled WGS sequence"/>
</dbReference>
<dbReference type="EMBL" id="CALTRL010002725">
    <property type="protein sequence ID" value="CAH7676544.1"/>
    <property type="molecule type" value="Genomic_DNA"/>
</dbReference>
<accession>A0AAV0B3S3</accession>
<evidence type="ECO:0000313" key="1">
    <source>
        <dbReference type="EMBL" id="CAH7676544.1"/>
    </source>
</evidence>
<evidence type="ECO:0000313" key="2">
    <source>
        <dbReference type="Proteomes" id="UP001153365"/>
    </source>
</evidence>
<dbReference type="AlphaFoldDB" id="A0AAV0B3S3"/>
<gene>
    <name evidence="1" type="ORF">PPACK8108_LOCUS11691</name>
</gene>
<name>A0AAV0B3S3_PHAPC</name>
<comment type="caution">
    <text evidence="1">The sequence shown here is derived from an EMBL/GenBank/DDBJ whole genome shotgun (WGS) entry which is preliminary data.</text>
</comment>
<protein>
    <submittedName>
        <fullName evidence="1">Expressed protein</fullName>
    </submittedName>
</protein>
<organism evidence="1 2">
    <name type="scientific">Phakopsora pachyrhizi</name>
    <name type="common">Asian soybean rust disease fungus</name>
    <dbReference type="NCBI Taxonomy" id="170000"/>
    <lineage>
        <taxon>Eukaryota</taxon>
        <taxon>Fungi</taxon>
        <taxon>Dikarya</taxon>
        <taxon>Basidiomycota</taxon>
        <taxon>Pucciniomycotina</taxon>
        <taxon>Pucciniomycetes</taxon>
        <taxon>Pucciniales</taxon>
        <taxon>Phakopsoraceae</taxon>
        <taxon>Phakopsora</taxon>
    </lineage>
</organism>
<reference evidence="1" key="1">
    <citation type="submission" date="2022-06" db="EMBL/GenBank/DDBJ databases">
        <authorList>
            <consortium name="SYNGENTA / RWTH Aachen University"/>
        </authorList>
    </citation>
    <scope>NUCLEOTIDE SEQUENCE</scope>
</reference>
<proteinExistence type="predicted"/>
<sequence>MLLKYILSVSAIMCFRTIGSPTTLHSSLHDSAADRLQICVDTIFRSMFIIDQNCQLNSYESVREELNVDLEVVAGFSHALSNGASSGPQIREDFSAKLSTVILNFQVILQTIVGYPQISEDLSDIMEDFDDQFLLILQEFGEAKAELKPFFEKGKFNMPVWSAFGFTFQKSLGTANKFSTIYPSHIIKRQNIKTFGQGSHNGHISDTIGSPGFRTAKNLGIGNMVSSIGAGDAAGFVSSAAGGAGAEESFGISTGFRRGQAKKLVQDLKG</sequence>
<keyword evidence="2" id="KW-1185">Reference proteome</keyword>